<dbReference type="AlphaFoldDB" id="A0A562LNG5"/>
<evidence type="ECO:0000259" key="2">
    <source>
        <dbReference type="Pfam" id="PF13511"/>
    </source>
</evidence>
<comment type="caution">
    <text evidence="3">The sequence shown here is derived from an EMBL/GenBank/DDBJ whole genome shotgun (WGS) entry which is preliminary data.</text>
</comment>
<evidence type="ECO:0000313" key="3">
    <source>
        <dbReference type="EMBL" id="TWI09155.1"/>
    </source>
</evidence>
<sequence length="185" mass="20204">MPRFHALHLMAPLLLALPLLPSLAHAQVQRCTDATGTITYTDKRCRDIGAEPAPARPADTGAVARTVRAPRCQRNVQDLVHAITNAIDARDPNRLAALYHWPGTSSAEGNRVMSRLAEVTERPLVDVTVVMPAAPDGTDGGYYPQTTARQAPIGLRVEQTLANGSTPSRTFFALRRHMDCLWISF</sequence>
<dbReference type="InterPro" id="IPR025392">
    <property type="entry name" value="DUF4124"/>
</dbReference>
<proteinExistence type="predicted"/>
<dbReference type="OrthoDB" id="5956287at2"/>
<dbReference type="Proteomes" id="UP000316471">
    <property type="component" value="Unassembled WGS sequence"/>
</dbReference>
<keyword evidence="4" id="KW-1185">Reference proteome</keyword>
<gene>
    <name evidence="3" type="ORF">IP93_02317</name>
</gene>
<reference evidence="3 4" key="1">
    <citation type="journal article" date="2015" name="Stand. Genomic Sci.">
        <title>Genomic Encyclopedia of Bacterial and Archaeal Type Strains, Phase III: the genomes of soil and plant-associated and newly described type strains.</title>
        <authorList>
            <person name="Whitman W.B."/>
            <person name="Woyke T."/>
            <person name="Klenk H.P."/>
            <person name="Zhou Y."/>
            <person name="Lilburn T.G."/>
            <person name="Beck B.J."/>
            <person name="De Vos P."/>
            <person name="Vandamme P."/>
            <person name="Eisen J.A."/>
            <person name="Garrity G."/>
            <person name="Hugenholtz P."/>
            <person name="Kyrpides N.C."/>
        </authorList>
    </citation>
    <scope>NUCLEOTIDE SEQUENCE [LARGE SCALE GENOMIC DNA]</scope>
    <source>
        <strain evidence="3 4">CGMCC 1.10136</strain>
    </source>
</reference>
<organism evidence="3 4">
    <name type="scientific">Aerolutibacter ruishenii</name>
    <dbReference type="NCBI Taxonomy" id="686800"/>
    <lineage>
        <taxon>Bacteria</taxon>
        <taxon>Pseudomonadati</taxon>
        <taxon>Pseudomonadota</taxon>
        <taxon>Gammaproteobacteria</taxon>
        <taxon>Lysobacterales</taxon>
        <taxon>Lysobacteraceae</taxon>
        <taxon>Aerolutibacter</taxon>
    </lineage>
</organism>
<accession>A0A562LNG5</accession>
<name>A0A562LNG5_9GAMM</name>
<evidence type="ECO:0000256" key="1">
    <source>
        <dbReference type="SAM" id="SignalP"/>
    </source>
</evidence>
<feature type="signal peptide" evidence="1">
    <location>
        <begin position="1"/>
        <end position="26"/>
    </location>
</feature>
<feature type="domain" description="DUF4124" evidence="2">
    <location>
        <begin position="15"/>
        <end position="61"/>
    </location>
</feature>
<keyword evidence="1" id="KW-0732">Signal</keyword>
<evidence type="ECO:0000313" key="4">
    <source>
        <dbReference type="Proteomes" id="UP000316471"/>
    </source>
</evidence>
<dbReference type="EMBL" id="VLKP01000009">
    <property type="protein sequence ID" value="TWI09155.1"/>
    <property type="molecule type" value="Genomic_DNA"/>
</dbReference>
<dbReference type="Pfam" id="PF13511">
    <property type="entry name" value="DUF4124"/>
    <property type="match status" value="1"/>
</dbReference>
<protein>
    <submittedName>
        <fullName evidence="3">Uncharacterized protein DUF4124</fullName>
    </submittedName>
</protein>
<feature type="chain" id="PRO_5021967395" evidence="1">
    <location>
        <begin position="27"/>
        <end position="185"/>
    </location>
</feature>
<dbReference type="RefSeq" id="WP_144815763.1">
    <property type="nucleotide sequence ID" value="NZ_VLKP01000009.1"/>
</dbReference>